<protein>
    <submittedName>
        <fullName evidence="2">Uncharacterized protein</fullName>
    </submittedName>
</protein>
<keyword evidence="3" id="KW-1185">Reference proteome</keyword>
<evidence type="ECO:0000313" key="3">
    <source>
        <dbReference type="Proteomes" id="UP000765509"/>
    </source>
</evidence>
<evidence type="ECO:0000256" key="1">
    <source>
        <dbReference type="SAM" id="MobiDB-lite"/>
    </source>
</evidence>
<feature type="region of interest" description="Disordered" evidence="1">
    <location>
        <begin position="1"/>
        <end position="56"/>
    </location>
</feature>
<organism evidence="2 3">
    <name type="scientific">Austropuccinia psidii MF-1</name>
    <dbReference type="NCBI Taxonomy" id="1389203"/>
    <lineage>
        <taxon>Eukaryota</taxon>
        <taxon>Fungi</taxon>
        <taxon>Dikarya</taxon>
        <taxon>Basidiomycota</taxon>
        <taxon>Pucciniomycotina</taxon>
        <taxon>Pucciniomycetes</taxon>
        <taxon>Pucciniales</taxon>
        <taxon>Sphaerophragmiaceae</taxon>
        <taxon>Austropuccinia</taxon>
    </lineage>
</organism>
<dbReference type="EMBL" id="AVOT02071594">
    <property type="protein sequence ID" value="MBW0561838.1"/>
    <property type="molecule type" value="Genomic_DNA"/>
</dbReference>
<dbReference type="AlphaFoldDB" id="A0A9Q3JGS1"/>
<gene>
    <name evidence="2" type="ORF">O181_101553</name>
</gene>
<reference evidence="2" key="1">
    <citation type="submission" date="2021-03" db="EMBL/GenBank/DDBJ databases">
        <title>Draft genome sequence of rust myrtle Austropuccinia psidii MF-1, a brazilian biotype.</title>
        <authorList>
            <person name="Quecine M.C."/>
            <person name="Pachon D.M.R."/>
            <person name="Bonatelli M.L."/>
            <person name="Correr F.H."/>
            <person name="Franceschini L.M."/>
            <person name="Leite T.F."/>
            <person name="Margarido G.R.A."/>
            <person name="Almeida C.A."/>
            <person name="Ferrarezi J.A."/>
            <person name="Labate C.A."/>
        </authorList>
    </citation>
    <scope>NUCLEOTIDE SEQUENCE</scope>
    <source>
        <strain evidence="2">MF-1</strain>
    </source>
</reference>
<proteinExistence type="predicted"/>
<name>A0A9Q3JGS1_9BASI</name>
<sequence>MLSANDPFINNYGLRNTKQRSSIIEHPSKETKKSLPRTSETSPKEMETPLKRKTNIPRVYIEDEEGTVEKTITITKYKKPQYLKEEDEVNSEIKENNYGK</sequence>
<feature type="compositionally biased region" description="Polar residues" evidence="1">
    <location>
        <begin position="13"/>
        <end position="22"/>
    </location>
</feature>
<dbReference type="Proteomes" id="UP000765509">
    <property type="component" value="Unassembled WGS sequence"/>
</dbReference>
<comment type="caution">
    <text evidence="2">The sequence shown here is derived from an EMBL/GenBank/DDBJ whole genome shotgun (WGS) entry which is preliminary data.</text>
</comment>
<accession>A0A9Q3JGS1</accession>
<evidence type="ECO:0000313" key="2">
    <source>
        <dbReference type="EMBL" id="MBW0561838.1"/>
    </source>
</evidence>